<gene>
    <name evidence="2" type="ORF">P5673_013160</name>
</gene>
<evidence type="ECO:0000313" key="2">
    <source>
        <dbReference type="EMBL" id="KAK2563454.1"/>
    </source>
</evidence>
<comment type="caution">
    <text evidence="2">The sequence shown here is derived from an EMBL/GenBank/DDBJ whole genome shotgun (WGS) entry which is preliminary data.</text>
</comment>
<evidence type="ECO:0000256" key="1">
    <source>
        <dbReference type="SAM" id="SignalP"/>
    </source>
</evidence>
<reference evidence="2" key="1">
    <citation type="journal article" date="2023" name="G3 (Bethesda)">
        <title>Whole genome assembly and annotation of the endangered Caribbean coral Acropora cervicornis.</title>
        <authorList>
            <person name="Selwyn J.D."/>
            <person name="Vollmer S.V."/>
        </authorList>
    </citation>
    <scope>NUCLEOTIDE SEQUENCE</scope>
    <source>
        <strain evidence="2">K2</strain>
    </source>
</reference>
<accession>A0AAD9QLQ7</accession>
<reference evidence="2" key="2">
    <citation type="journal article" date="2023" name="Science">
        <title>Genomic signatures of disease resistance in endangered staghorn corals.</title>
        <authorList>
            <person name="Vollmer S.V."/>
            <person name="Selwyn J.D."/>
            <person name="Despard B.A."/>
            <person name="Roesel C.L."/>
        </authorList>
    </citation>
    <scope>NUCLEOTIDE SEQUENCE</scope>
    <source>
        <strain evidence="2">K2</strain>
    </source>
</reference>
<feature type="chain" id="PRO_5042152770" evidence="1">
    <location>
        <begin position="22"/>
        <end position="74"/>
    </location>
</feature>
<dbReference type="AlphaFoldDB" id="A0AAD9QLQ7"/>
<keyword evidence="3" id="KW-1185">Reference proteome</keyword>
<dbReference type="EMBL" id="JARQWQ010000025">
    <property type="protein sequence ID" value="KAK2563454.1"/>
    <property type="molecule type" value="Genomic_DNA"/>
</dbReference>
<keyword evidence="1" id="KW-0732">Signal</keyword>
<dbReference type="Proteomes" id="UP001249851">
    <property type="component" value="Unassembled WGS sequence"/>
</dbReference>
<name>A0AAD9QLQ7_ACRCE</name>
<feature type="signal peptide" evidence="1">
    <location>
        <begin position="1"/>
        <end position="21"/>
    </location>
</feature>
<sequence length="74" mass="8252">MNFVSILFVTSLALMVAQCSSTNSCADECEDLGSQCRDICESWEQCRSCNTQRTSCISTCNKRSLRLKLWTSSA</sequence>
<protein>
    <submittedName>
        <fullName evidence="2">Uncharacterized protein</fullName>
    </submittedName>
</protein>
<evidence type="ECO:0000313" key="3">
    <source>
        <dbReference type="Proteomes" id="UP001249851"/>
    </source>
</evidence>
<proteinExistence type="predicted"/>
<organism evidence="2 3">
    <name type="scientific">Acropora cervicornis</name>
    <name type="common">Staghorn coral</name>
    <dbReference type="NCBI Taxonomy" id="6130"/>
    <lineage>
        <taxon>Eukaryota</taxon>
        <taxon>Metazoa</taxon>
        <taxon>Cnidaria</taxon>
        <taxon>Anthozoa</taxon>
        <taxon>Hexacorallia</taxon>
        <taxon>Scleractinia</taxon>
        <taxon>Astrocoeniina</taxon>
        <taxon>Acroporidae</taxon>
        <taxon>Acropora</taxon>
    </lineage>
</organism>